<dbReference type="Pfam" id="PF03807">
    <property type="entry name" value="F420_oxidored"/>
    <property type="match status" value="1"/>
</dbReference>
<comment type="caution">
    <text evidence="11">The sequence shown here is derived from an EMBL/GenBank/DDBJ whole genome shotgun (WGS) entry which is preliminary data.</text>
</comment>
<evidence type="ECO:0000313" key="12">
    <source>
        <dbReference type="Proteomes" id="UP001175271"/>
    </source>
</evidence>
<name>A0AA39HSS6_9BILA</name>
<dbReference type="SUPFAM" id="SSF51735">
    <property type="entry name" value="NAD(P)-binding Rossmann-fold domains"/>
    <property type="match status" value="1"/>
</dbReference>
<keyword evidence="7" id="KW-0028">Amino-acid biosynthesis</keyword>
<evidence type="ECO:0000256" key="3">
    <source>
        <dbReference type="ARBA" id="ARBA00012855"/>
    </source>
</evidence>
<keyword evidence="12" id="KW-1185">Reference proteome</keyword>
<protein>
    <recommendedName>
        <fullName evidence="3 7">Pyrroline-5-carboxylate reductase</fullName>
        <ecNumber evidence="3 7">1.5.1.2</ecNumber>
    </recommendedName>
</protein>
<feature type="compositionally biased region" description="Basic and acidic residues" evidence="8">
    <location>
        <begin position="206"/>
        <end position="219"/>
    </location>
</feature>
<dbReference type="Pfam" id="PF14748">
    <property type="entry name" value="P5CR_dimer"/>
    <property type="match status" value="1"/>
</dbReference>
<comment type="catalytic activity">
    <reaction evidence="7">
        <text>L-proline + NADP(+) = (S)-1-pyrroline-5-carboxylate + NADPH + 2 H(+)</text>
        <dbReference type="Rhea" id="RHEA:14109"/>
        <dbReference type="ChEBI" id="CHEBI:15378"/>
        <dbReference type="ChEBI" id="CHEBI:17388"/>
        <dbReference type="ChEBI" id="CHEBI:57783"/>
        <dbReference type="ChEBI" id="CHEBI:58349"/>
        <dbReference type="ChEBI" id="CHEBI:60039"/>
        <dbReference type="EC" id="1.5.1.2"/>
    </reaction>
</comment>
<evidence type="ECO:0000256" key="4">
    <source>
        <dbReference type="ARBA" id="ARBA00022650"/>
    </source>
</evidence>
<feature type="compositionally biased region" description="Acidic residues" evidence="8">
    <location>
        <begin position="170"/>
        <end position="179"/>
    </location>
</feature>
<dbReference type="InterPro" id="IPR029036">
    <property type="entry name" value="P5CR_dimer"/>
</dbReference>
<comment type="similarity">
    <text evidence="2 7">Belongs to the pyrroline-5-carboxylate reductase family.</text>
</comment>
<dbReference type="InterPro" id="IPR036291">
    <property type="entry name" value="NAD(P)-bd_dom_sf"/>
</dbReference>
<dbReference type="Pfam" id="PF13917">
    <property type="entry name" value="zf-CCHC_3"/>
    <property type="match status" value="1"/>
</dbReference>
<evidence type="ECO:0000256" key="7">
    <source>
        <dbReference type="RuleBase" id="RU003903"/>
    </source>
</evidence>
<dbReference type="Proteomes" id="UP001175271">
    <property type="component" value="Unassembled WGS sequence"/>
</dbReference>
<dbReference type="PANTHER" id="PTHR11645">
    <property type="entry name" value="PYRROLINE-5-CARBOXYLATE REDUCTASE"/>
    <property type="match status" value="1"/>
</dbReference>
<dbReference type="Gene3D" id="1.10.3730.10">
    <property type="entry name" value="ProC C-terminal domain-like"/>
    <property type="match status" value="1"/>
</dbReference>
<dbReference type="EC" id="1.5.1.2" evidence="3 7"/>
<feature type="domain" description="Pyrroline-5-carboxylate reductase dimerisation" evidence="10">
    <location>
        <begin position="441"/>
        <end position="545"/>
    </location>
</feature>
<accession>A0AA39HSS6</accession>
<evidence type="ECO:0000256" key="6">
    <source>
        <dbReference type="ARBA" id="ARBA00023002"/>
    </source>
</evidence>
<feature type="region of interest" description="Disordered" evidence="8">
    <location>
        <begin position="99"/>
        <end position="259"/>
    </location>
</feature>
<evidence type="ECO:0000259" key="9">
    <source>
        <dbReference type="Pfam" id="PF03807"/>
    </source>
</evidence>
<dbReference type="InterPro" id="IPR000304">
    <property type="entry name" value="Pyrroline-COOH_reductase"/>
</dbReference>
<evidence type="ECO:0000313" key="11">
    <source>
        <dbReference type="EMBL" id="KAK0410248.1"/>
    </source>
</evidence>
<evidence type="ECO:0000259" key="10">
    <source>
        <dbReference type="Pfam" id="PF14748"/>
    </source>
</evidence>
<proteinExistence type="inferred from homology"/>
<feature type="compositionally biased region" description="Basic residues" evidence="8">
    <location>
        <begin position="154"/>
        <end position="164"/>
    </location>
</feature>
<feature type="compositionally biased region" description="Basic residues" evidence="8">
    <location>
        <begin position="116"/>
        <end position="142"/>
    </location>
</feature>
<keyword evidence="4 7" id="KW-0641">Proline biosynthesis</keyword>
<dbReference type="Gene3D" id="3.40.50.720">
    <property type="entry name" value="NAD(P)-binding Rossmann-like Domain"/>
    <property type="match status" value="1"/>
</dbReference>
<feature type="compositionally biased region" description="Basic residues" evidence="8">
    <location>
        <begin position="239"/>
        <end position="249"/>
    </location>
</feature>
<evidence type="ECO:0000256" key="2">
    <source>
        <dbReference type="ARBA" id="ARBA00005525"/>
    </source>
</evidence>
<reference evidence="11" key="1">
    <citation type="submission" date="2023-06" db="EMBL/GenBank/DDBJ databases">
        <title>Genomic analysis of the entomopathogenic nematode Steinernema hermaphroditum.</title>
        <authorList>
            <person name="Schwarz E.M."/>
            <person name="Heppert J.K."/>
            <person name="Baniya A."/>
            <person name="Schwartz H.T."/>
            <person name="Tan C.-H."/>
            <person name="Antoshechkin I."/>
            <person name="Sternberg P.W."/>
            <person name="Goodrich-Blair H."/>
            <person name="Dillman A.R."/>
        </authorList>
    </citation>
    <scope>NUCLEOTIDE SEQUENCE</scope>
    <source>
        <strain evidence="11">PS9179</strain>
        <tissue evidence="11">Whole animal</tissue>
    </source>
</reference>
<feature type="region of interest" description="Disordered" evidence="8">
    <location>
        <begin position="32"/>
        <end position="52"/>
    </location>
</feature>
<evidence type="ECO:0000256" key="1">
    <source>
        <dbReference type="ARBA" id="ARBA00005205"/>
    </source>
</evidence>
<keyword evidence="5 7" id="KW-0521">NADP</keyword>
<dbReference type="PROSITE" id="PS00521">
    <property type="entry name" value="P5CR"/>
    <property type="match status" value="1"/>
</dbReference>
<comment type="pathway">
    <text evidence="1 7">Amino-acid biosynthesis; L-proline biosynthesis; L-proline from L-glutamate 5-semialdehyde: step 1/1.</text>
</comment>
<evidence type="ECO:0000256" key="5">
    <source>
        <dbReference type="ARBA" id="ARBA00022857"/>
    </source>
</evidence>
<dbReference type="SUPFAM" id="SSF48179">
    <property type="entry name" value="6-phosphogluconate dehydrogenase C-terminal domain-like"/>
    <property type="match status" value="1"/>
</dbReference>
<gene>
    <name evidence="11" type="ORF">QR680_005026</name>
</gene>
<dbReference type="PANTHER" id="PTHR11645:SF64">
    <property type="entry name" value="PYRROLINE-5-CARBOXYLATE REDUCTASE-RELATED"/>
    <property type="match status" value="1"/>
</dbReference>
<evidence type="ECO:0000256" key="8">
    <source>
        <dbReference type="SAM" id="MobiDB-lite"/>
    </source>
</evidence>
<dbReference type="AlphaFoldDB" id="A0AA39HSS6"/>
<dbReference type="GO" id="GO:0055129">
    <property type="term" value="P:L-proline biosynthetic process"/>
    <property type="evidence" value="ECO:0007669"/>
    <property type="project" value="TreeGrafter"/>
</dbReference>
<feature type="compositionally biased region" description="Basic and acidic residues" evidence="8">
    <location>
        <begin position="229"/>
        <end position="238"/>
    </location>
</feature>
<feature type="compositionally biased region" description="Polar residues" evidence="8">
    <location>
        <begin position="100"/>
        <end position="112"/>
    </location>
</feature>
<feature type="domain" description="Pyrroline-5-carboxylate reductase catalytic N-terminal" evidence="9">
    <location>
        <begin position="276"/>
        <end position="374"/>
    </location>
</feature>
<dbReference type="NCBIfam" id="TIGR00112">
    <property type="entry name" value="proC"/>
    <property type="match status" value="1"/>
</dbReference>
<dbReference type="FunFam" id="1.10.3730.10:FF:000001">
    <property type="entry name" value="Pyrroline-5-carboxylate reductase"/>
    <property type="match status" value="1"/>
</dbReference>
<dbReference type="EMBL" id="JAUCMV010000003">
    <property type="protein sequence ID" value="KAK0410248.1"/>
    <property type="molecule type" value="Genomic_DNA"/>
</dbReference>
<dbReference type="HAMAP" id="MF_01925">
    <property type="entry name" value="P5C_reductase"/>
    <property type="match status" value="1"/>
</dbReference>
<organism evidence="11 12">
    <name type="scientific">Steinernema hermaphroditum</name>
    <dbReference type="NCBI Taxonomy" id="289476"/>
    <lineage>
        <taxon>Eukaryota</taxon>
        <taxon>Metazoa</taxon>
        <taxon>Ecdysozoa</taxon>
        <taxon>Nematoda</taxon>
        <taxon>Chromadorea</taxon>
        <taxon>Rhabditida</taxon>
        <taxon>Tylenchina</taxon>
        <taxon>Panagrolaimomorpha</taxon>
        <taxon>Strongyloidoidea</taxon>
        <taxon>Steinernematidae</taxon>
        <taxon>Steinernema</taxon>
    </lineage>
</organism>
<dbReference type="GO" id="GO:0004735">
    <property type="term" value="F:pyrroline-5-carboxylate reductase activity"/>
    <property type="evidence" value="ECO:0007669"/>
    <property type="project" value="UniProtKB-EC"/>
</dbReference>
<dbReference type="InterPro" id="IPR028939">
    <property type="entry name" value="P5C_Rdtase_cat_N"/>
</dbReference>
<feature type="compositionally biased region" description="Gly residues" evidence="8">
    <location>
        <begin position="35"/>
        <end position="44"/>
    </location>
</feature>
<sequence>MYFHCPPLRPDSRLSPLAMAYNPYLSGANSIPLGTRGGGGDGPPGGDPQQHASHYVDVAGQTIMRQSANTACKKCGFSGHLPYQCRNYISPYSHELIPDVSSTSSESDNYETPLTVKKKKSKKEKKEKKKKKKDKKHRKKKSRSDSDDSDGERKRKKEKKRKKAKRDDSSDSESDSDSEEERRHKKKKKKRNSEAERKRKKRQRKERSDSSADSDDHRKEKEKRRHKSRNSDSEEDRRRKEKSRKRRSKSASDSDSAMDSSALLQLCSDAGISKPTIAFIGGGKMATAIINGLVSSGVIEKSSIAISVASKKSLHSWNENGFKNVFRDNGEMLARCGHGLVCLAVKPQVLPHVIEALPDSAFSQAKIVFSLLAGMKSNDLYNDVKSRGFQGPGVIRLMPNTPCLIQKGTSLICASAGVPHHHVELIKKLASVLGTTEEVPEKNFNAASAISGCGPAFIYPVIEALADGAVAGGLPRAVAMKLAASMVSGAAEMVLETGEHPGKLKDDVCSPGGSTIAGVRSLEQSGLRTAFIEAVIASTHRANELANIQK</sequence>
<dbReference type="InterPro" id="IPR008927">
    <property type="entry name" value="6-PGluconate_DH-like_C_sf"/>
</dbReference>
<dbReference type="InterPro" id="IPR053790">
    <property type="entry name" value="P5CR-like_CS"/>
</dbReference>
<keyword evidence="6 7" id="KW-0560">Oxidoreductase</keyword>